<dbReference type="RefSeq" id="WP_158208629.1">
    <property type="nucleotide sequence ID" value="NZ_CP046996.1"/>
</dbReference>
<dbReference type="EMBL" id="CP046996">
    <property type="protein sequence ID" value="QHA01671.1"/>
    <property type="molecule type" value="Genomic_DNA"/>
</dbReference>
<proteinExistence type="predicted"/>
<evidence type="ECO:0000313" key="1">
    <source>
        <dbReference type="EMBL" id="QHA01671.1"/>
    </source>
</evidence>
<dbReference type="AlphaFoldDB" id="A0A857DLR9"/>
<accession>A0A857DLR9</accession>
<organism evidence="1 2">
    <name type="scientific">Dehalobacter restrictus</name>
    <dbReference type="NCBI Taxonomy" id="55583"/>
    <lineage>
        <taxon>Bacteria</taxon>
        <taxon>Bacillati</taxon>
        <taxon>Bacillota</taxon>
        <taxon>Clostridia</taxon>
        <taxon>Eubacteriales</taxon>
        <taxon>Desulfitobacteriaceae</taxon>
        <taxon>Dehalobacter</taxon>
    </lineage>
</organism>
<evidence type="ECO:0000313" key="2">
    <source>
        <dbReference type="Proteomes" id="UP000430508"/>
    </source>
</evidence>
<reference evidence="1 2" key="1">
    <citation type="submission" date="2019-12" db="EMBL/GenBank/DDBJ databases">
        <title>Sequence classification of anaerobic respiratory reductive dehalogenases: First we see many, then we see few.</title>
        <authorList>
            <person name="Molenda O."/>
            <person name="Puentes Jacome L.A."/>
            <person name="Cao X."/>
            <person name="Nesbo C.L."/>
            <person name="Tang S."/>
            <person name="Morson N."/>
            <person name="Patron J."/>
            <person name="Lomheim L."/>
            <person name="Wishart D.S."/>
            <person name="Edwards E.A."/>
        </authorList>
    </citation>
    <scope>NUCLEOTIDE SEQUENCE [LARGE SCALE GENOMIC DNA]</scope>
    <source>
        <strain evidence="1 2">12DCA</strain>
    </source>
</reference>
<name>A0A857DLR9_9FIRM</name>
<sequence>MFPHTVTVYNKYMDGTAEKWQRTVITGVLWNSSKGAVVRKTGESAVDGLQLMIPFTAAT</sequence>
<gene>
    <name evidence="1" type="ORF">GQ588_13980</name>
</gene>
<protein>
    <submittedName>
        <fullName evidence="1">Uncharacterized protein</fullName>
    </submittedName>
</protein>
<dbReference type="Proteomes" id="UP000430508">
    <property type="component" value="Chromosome"/>
</dbReference>